<comment type="subcellular location">
    <subcellularLocation>
        <location evidence="3 16 17">Cell membrane</location>
        <topology evidence="3 16 17">Single-pass membrane protein</topology>
    </subcellularLocation>
</comment>
<evidence type="ECO:0000256" key="11">
    <source>
        <dbReference type="ARBA" id="ARBA00023053"/>
    </source>
</evidence>
<keyword evidence="9 16" id="KW-1278">Translocase</keyword>
<evidence type="ECO:0000256" key="16">
    <source>
        <dbReference type="HAMAP-Rule" id="MF_00404"/>
    </source>
</evidence>
<dbReference type="EMBL" id="JAUOPB010000003">
    <property type="protein sequence ID" value="MDO6422018.1"/>
    <property type="molecule type" value="Genomic_DNA"/>
</dbReference>
<evidence type="ECO:0000256" key="5">
    <source>
        <dbReference type="ARBA" id="ARBA00011869"/>
    </source>
</evidence>
<dbReference type="RefSeq" id="WP_303491786.1">
    <property type="nucleotide sequence ID" value="NZ_JAUOPB010000003.1"/>
</dbReference>
<dbReference type="HAMAP" id="MF_00404">
    <property type="entry name" value="OadG"/>
    <property type="match status" value="1"/>
</dbReference>
<protein>
    <recommendedName>
        <fullName evidence="16">Probable oxaloacetate decarboxylase gamma chain</fullName>
        <ecNumber evidence="16">7.2.4.2</ecNumber>
    </recommendedName>
</protein>
<keyword evidence="14 16" id="KW-0739">Sodium transport</keyword>
<evidence type="ECO:0000256" key="10">
    <source>
        <dbReference type="ARBA" id="ARBA00022989"/>
    </source>
</evidence>
<keyword evidence="13 16" id="KW-0472">Membrane</keyword>
<dbReference type="InterPro" id="IPR005899">
    <property type="entry name" value="Na_pump_deCOase"/>
</dbReference>
<comment type="similarity">
    <text evidence="4 16 17">Belongs to the OadG family.</text>
</comment>
<keyword evidence="7 16" id="KW-1003">Cell membrane</keyword>
<keyword evidence="10 16" id="KW-1133">Transmembrane helix</keyword>
<gene>
    <name evidence="16" type="primary">oadG</name>
    <name evidence="18" type="ORF">Q4521_06000</name>
</gene>
<dbReference type="GO" id="GO:0005886">
    <property type="term" value="C:plasma membrane"/>
    <property type="evidence" value="ECO:0007669"/>
    <property type="project" value="UniProtKB-SubCell"/>
</dbReference>
<feature type="transmembrane region" description="Helical" evidence="16 17">
    <location>
        <begin position="20"/>
        <end position="42"/>
    </location>
</feature>
<dbReference type="GO" id="GO:0015081">
    <property type="term" value="F:sodium ion transmembrane transporter activity"/>
    <property type="evidence" value="ECO:0007669"/>
    <property type="project" value="UniProtKB-UniRule"/>
</dbReference>
<name>A0AAW7X4X9_9GAMM</name>
<comment type="subunit">
    <text evidence="5 16">Heterotrimer of an alpha, a beta and a gamma subunit.</text>
</comment>
<dbReference type="GO" id="GO:0008948">
    <property type="term" value="F:oxaloacetate decarboxylase activity"/>
    <property type="evidence" value="ECO:0007669"/>
    <property type="project" value="UniProtKB-UniRule"/>
</dbReference>
<accession>A0AAW7X4X9</accession>
<evidence type="ECO:0000256" key="13">
    <source>
        <dbReference type="ARBA" id="ARBA00023136"/>
    </source>
</evidence>
<dbReference type="AlphaFoldDB" id="A0AAW7X4X9"/>
<comment type="function">
    <text evidence="2 16 17">Catalyzes the decarboxylation of oxaloacetate coupled to Na(+) translocation.</text>
</comment>
<evidence type="ECO:0000313" key="19">
    <source>
        <dbReference type="Proteomes" id="UP001169760"/>
    </source>
</evidence>
<dbReference type="Pfam" id="PF04277">
    <property type="entry name" value="OAD_gamma"/>
    <property type="match status" value="1"/>
</dbReference>
<dbReference type="Proteomes" id="UP001169760">
    <property type="component" value="Unassembled WGS sequence"/>
</dbReference>
<evidence type="ECO:0000256" key="1">
    <source>
        <dbReference type="ARBA" id="ARBA00001959"/>
    </source>
</evidence>
<evidence type="ECO:0000256" key="9">
    <source>
        <dbReference type="ARBA" id="ARBA00022967"/>
    </source>
</evidence>
<keyword evidence="6 16" id="KW-0813">Transport</keyword>
<evidence type="ECO:0000256" key="14">
    <source>
        <dbReference type="ARBA" id="ARBA00023201"/>
    </source>
</evidence>
<evidence type="ECO:0000256" key="15">
    <source>
        <dbReference type="ARBA" id="ARBA00048176"/>
    </source>
</evidence>
<evidence type="ECO:0000313" key="18">
    <source>
        <dbReference type="EMBL" id="MDO6422018.1"/>
    </source>
</evidence>
<evidence type="ECO:0000256" key="2">
    <source>
        <dbReference type="ARBA" id="ARBA00003002"/>
    </source>
</evidence>
<evidence type="ECO:0000256" key="4">
    <source>
        <dbReference type="ARBA" id="ARBA00005844"/>
    </source>
</evidence>
<evidence type="ECO:0000256" key="17">
    <source>
        <dbReference type="RuleBase" id="RU004278"/>
    </source>
</evidence>
<sequence>MQDTLVQQGMDLMFTGMGTVFVFLTLLVIGTLAMSTIVSHFFHVEEVELPKPVAKEKAAPVNKKTLAVIQAAVHAHRAKK</sequence>
<comment type="catalytic activity">
    <reaction evidence="15 16 17">
        <text>oxaloacetate + 2 Na(+)(in) + H(+) = pyruvate + 2 Na(+)(out) + CO2</text>
        <dbReference type="Rhea" id="RHEA:57724"/>
        <dbReference type="ChEBI" id="CHEBI:15361"/>
        <dbReference type="ChEBI" id="CHEBI:15378"/>
        <dbReference type="ChEBI" id="CHEBI:16452"/>
        <dbReference type="ChEBI" id="CHEBI:16526"/>
        <dbReference type="ChEBI" id="CHEBI:29101"/>
        <dbReference type="EC" id="7.2.4.2"/>
    </reaction>
</comment>
<proteinExistence type="inferred from homology"/>
<comment type="cofactor">
    <cofactor evidence="1 16 17">
        <name>Na(+)</name>
        <dbReference type="ChEBI" id="CHEBI:29101"/>
    </cofactor>
</comment>
<organism evidence="18 19">
    <name type="scientific">Saccharophagus degradans</name>
    <dbReference type="NCBI Taxonomy" id="86304"/>
    <lineage>
        <taxon>Bacteria</taxon>
        <taxon>Pseudomonadati</taxon>
        <taxon>Pseudomonadota</taxon>
        <taxon>Gammaproteobacteria</taxon>
        <taxon>Cellvibrionales</taxon>
        <taxon>Cellvibrionaceae</taxon>
        <taxon>Saccharophagus</taxon>
    </lineage>
</organism>
<reference evidence="18" key="1">
    <citation type="submission" date="2023-07" db="EMBL/GenBank/DDBJ databases">
        <title>Genome content predicts the carbon catabolic preferences of heterotrophic bacteria.</title>
        <authorList>
            <person name="Gralka M."/>
        </authorList>
    </citation>
    <scope>NUCLEOTIDE SEQUENCE</scope>
    <source>
        <strain evidence="18">I3M17_2</strain>
    </source>
</reference>
<evidence type="ECO:0000256" key="7">
    <source>
        <dbReference type="ARBA" id="ARBA00022475"/>
    </source>
</evidence>
<dbReference type="NCBIfam" id="TIGR01195">
    <property type="entry name" value="oadG_fam"/>
    <property type="match status" value="1"/>
</dbReference>
<keyword evidence="12 16" id="KW-0406">Ion transport</keyword>
<evidence type="ECO:0000256" key="8">
    <source>
        <dbReference type="ARBA" id="ARBA00022692"/>
    </source>
</evidence>
<keyword evidence="11 16" id="KW-0915">Sodium</keyword>
<dbReference type="GO" id="GO:0015451">
    <property type="term" value="F:decarboxylation-driven active transmembrane transporter activity"/>
    <property type="evidence" value="ECO:0007669"/>
    <property type="project" value="UniProtKB-EC"/>
</dbReference>
<comment type="caution">
    <text evidence="18">The sequence shown here is derived from an EMBL/GenBank/DDBJ whole genome shotgun (WGS) entry which is preliminary data.</text>
</comment>
<keyword evidence="8 16" id="KW-0812">Transmembrane</keyword>
<evidence type="ECO:0000256" key="12">
    <source>
        <dbReference type="ARBA" id="ARBA00023065"/>
    </source>
</evidence>
<evidence type="ECO:0000256" key="6">
    <source>
        <dbReference type="ARBA" id="ARBA00022448"/>
    </source>
</evidence>
<dbReference type="GO" id="GO:0036376">
    <property type="term" value="P:sodium ion export across plasma membrane"/>
    <property type="evidence" value="ECO:0007669"/>
    <property type="project" value="InterPro"/>
</dbReference>
<dbReference type="EC" id="7.2.4.2" evidence="16"/>
<dbReference type="InterPro" id="IPR023424">
    <property type="entry name" value="OadG"/>
</dbReference>
<evidence type="ECO:0000256" key="3">
    <source>
        <dbReference type="ARBA" id="ARBA00004162"/>
    </source>
</evidence>